<feature type="compositionally biased region" description="Polar residues" evidence="1">
    <location>
        <begin position="147"/>
        <end position="156"/>
    </location>
</feature>
<sequence length="281" mass="29056">MGSLLGGGGVFFNPYHRQLGEGGGGRGTAGDGMFESLAANVLRSLQFSYLLMKGFSSTSRALKDVGNSSNRSPRSPSSSSSSFNKAASTNRCSVRVGRNSIGSDIHAEFGVLGQRYRGRRKRNFNSRASRNGSLGQNGECKEARGTGSRNNLQKNVETIPGGETTQNGSCCSSSYDAGGSSSRSFGEGCSKSTSSTSTGLDLGATTRPAETTAGVSKFSSGLTSRSLPIAGQAVVDGVSLQGLKPMGKGFAKGVKMASGVVKGVKQPPECSRGSLHQLKVW</sequence>
<feature type="region of interest" description="Disordered" evidence="1">
    <location>
        <begin position="62"/>
        <end position="89"/>
    </location>
</feature>
<gene>
    <name evidence="2" type="ORF">R1flu_001627</name>
</gene>
<dbReference type="Proteomes" id="UP001605036">
    <property type="component" value="Unassembled WGS sequence"/>
</dbReference>
<evidence type="ECO:0000313" key="2">
    <source>
        <dbReference type="EMBL" id="KAL2621422.1"/>
    </source>
</evidence>
<proteinExistence type="predicted"/>
<feature type="compositionally biased region" description="Polar residues" evidence="1">
    <location>
        <begin position="125"/>
        <end position="136"/>
    </location>
</feature>
<feature type="compositionally biased region" description="Low complexity" evidence="1">
    <location>
        <begin position="67"/>
        <end position="82"/>
    </location>
</feature>
<evidence type="ECO:0000256" key="1">
    <source>
        <dbReference type="SAM" id="MobiDB-lite"/>
    </source>
</evidence>
<evidence type="ECO:0000313" key="3">
    <source>
        <dbReference type="Proteomes" id="UP001605036"/>
    </source>
</evidence>
<feature type="compositionally biased region" description="Polar residues" evidence="1">
    <location>
        <begin position="213"/>
        <end position="223"/>
    </location>
</feature>
<accession>A0ABD1Y742</accession>
<organism evidence="2 3">
    <name type="scientific">Riccia fluitans</name>
    <dbReference type="NCBI Taxonomy" id="41844"/>
    <lineage>
        <taxon>Eukaryota</taxon>
        <taxon>Viridiplantae</taxon>
        <taxon>Streptophyta</taxon>
        <taxon>Embryophyta</taxon>
        <taxon>Marchantiophyta</taxon>
        <taxon>Marchantiopsida</taxon>
        <taxon>Marchantiidae</taxon>
        <taxon>Marchantiales</taxon>
        <taxon>Ricciaceae</taxon>
        <taxon>Riccia</taxon>
    </lineage>
</organism>
<keyword evidence="3" id="KW-1185">Reference proteome</keyword>
<dbReference type="AlphaFoldDB" id="A0ABD1Y742"/>
<dbReference type="EMBL" id="JBHFFA010000006">
    <property type="protein sequence ID" value="KAL2621422.1"/>
    <property type="molecule type" value="Genomic_DNA"/>
</dbReference>
<feature type="compositionally biased region" description="Low complexity" evidence="1">
    <location>
        <begin position="168"/>
        <end position="198"/>
    </location>
</feature>
<comment type="caution">
    <text evidence="2">The sequence shown here is derived from an EMBL/GenBank/DDBJ whole genome shotgun (WGS) entry which is preliminary data.</text>
</comment>
<feature type="region of interest" description="Disordered" evidence="1">
    <location>
        <begin position="120"/>
        <end position="223"/>
    </location>
</feature>
<name>A0ABD1Y742_9MARC</name>
<reference evidence="2 3" key="1">
    <citation type="submission" date="2024-09" db="EMBL/GenBank/DDBJ databases">
        <title>Chromosome-scale assembly of Riccia fluitans.</title>
        <authorList>
            <person name="Paukszto L."/>
            <person name="Sawicki J."/>
            <person name="Karawczyk K."/>
            <person name="Piernik-Szablinska J."/>
            <person name="Szczecinska M."/>
            <person name="Mazdziarz M."/>
        </authorList>
    </citation>
    <scope>NUCLEOTIDE SEQUENCE [LARGE SCALE GENOMIC DNA]</scope>
    <source>
        <strain evidence="2">Rf_01</strain>
        <tissue evidence="2">Aerial parts of the thallus</tissue>
    </source>
</reference>
<protein>
    <submittedName>
        <fullName evidence="2">Uncharacterized protein</fullName>
    </submittedName>
</protein>